<dbReference type="GO" id="GO:0005634">
    <property type="term" value="C:nucleus"/>
    <property type="evidence" value="ECO:0007669"/>
    <property type="project" value="UniProtKB-SubCell"/>
</dbReference>
<accession>A0A6A5K9K2</accession>
<evidence type="ECO:0000256" key="1">
    <source>
        <dbReference type="ARBA" id="ARBA00004123"/>
    </source>
</evidence>
<dbReference type="Proteomes" id="UP000800040">
    <property type="component" value="Unassembled WGS sequence"/>
</dbReference>
<feature type="non-terminal residue" evidence="5">
    <location>
        <position position="229"/>
    </location>
</feature>
<dbReference type="OrthoDB" id="3801079at2759"/>
<keyword evidence="2" id="KW-0539">Nucleus</keyword>
<evidence type="ECO:0000313" key="6">
    <source>
        <dbReference type="Proteomes" id="UP000800040"/>
    </source>
</evidence>
<sequence>IRWGFGPRAVGEDMEGRTEGSTLLVRREVSNDLSPPVSRHTDDRGSHFQAVHVDNVGEAATVIDPAPPHLVSIATTEISGILGPSLPVRASDRVFGPSSGFRSFGASQVLRYPSPSQPYSMKLSHTDSAQPDLLFSSLRNELEKLKSCTPESLPPYNARLRTKSHAQVLKHRLLPIGRFIVEYLDQTPEESRGRLELEFCRYIATQYWPLPVNQFTHIKIHEMYRNALF</sequence>
<evidence type="ECO:0000256" key="2">
    <source>
        <dbReference type="ARBA" id="ARBA00023242"/>
    </source>
</evidence>
<comment type="subcellular location">
    <subcellularLocation>
        <location evidence="1">Nucleus</location>
    </subcellularLocation>
</comment>
<organism evidence="5 6">
    <name type="scientific">Decorospora gaudefroyi</name>
    <dbReference type="NCBI Taxonomy" id="184978"/>
    <lineage>
        <taxon>Eukaryota</taxon>
        <taxon>Fungi</taxon>
        <taxon>Dikarya</taxon>
        <taxon>Ascomycota</taxon>
        <taxon>Pezizomycotina</taxon>
        <taxon>Dothideomycetes</taxon>
        <taxon>Pleosporomycetidae</taxon>
        <taxon>Pleosporales</taxon>
        <taxon>Pleosporineae</taxon>
        <taxon>Pleosporaceae</taxon>
        <taxon>Decorospora</taxon>
    </lineage>
</organism>
<name>A0A6A5K9K2_9PLEO</name>
<feature type="non-terminal residue" evidence="5">
    <location>
        <position position="1"/>
    </location>
</feature>
<evidence type="ECO:0000256" key="3">
    <source>
        <dbReference type="SAM" id="MobiDB-lite"/>
    </source>
</evidence>
<feature type="domain" description="Chromodomain-helicase-DNA-binding protein 1-like C-terminal" evidence="4">
    <location>
        <begin position="114"/>
        <end position="227"/>
    </location>
</feature>
<dbReference type="EMBL" id="ML975365">
    <property type="protein sequence ID" value="KAF1831382.1"/>
    <property type="molecule type" value="Genomic_DNA"/>
</dbReference>
<evidence type="ECO:0000259" key="4">
    <source>
        <dbReference type="SMART" id="SM01176"/>
    </source>
</evidence>
<evidence type="ECO:0000313" key="5">
    <source>
        <dbReference type="EMBL" id="KAF1831382.1"/>
    </source>
</evidence>
<dbReference type="SMART" id="SM01176">
    <property type="entry name" value="DUF4208"/>
    <property type="match status" value="1"/>
</dbReference>
<reference evidence="5" key="1">
    <citation type="submission" date="2020-01" db="EMBL/GenBank/DDBJ databases">
        <authorList>
            <consortium name="DOE Joint Genome Institute"/>
            <person name="Haridas S."/>
            <person name="Albert R."/>
            <person name="Binder M."/>
            <person name="Bloem J."/>
            <person name="Labutti K."/>
            <person name="Salamov A."/>
            <person name="Andreopoulos B."/>
            <person name="Baker S.E."/>
            <person name="Barry K."/>
            <person name="Bills G."/>
            <person name="Bluhm B.H."/>
            <person name="Cannon C."/>
            <person name="Castanera R."/>
            <person name="Culley D.E."/>
            <person name="Daum C."/>
            <person name="Ezra D."/>
            <person name="Gonzalez J.B."/>
            <person name="Henrissat B."/>
            <person name="Kuo A."/>
            <person name="Liang C."/>
            <person name="Lipzen A."/>
            <person name="Lutzoni F."/>
            <person name="Magnuson J."/>
            <person name="Mondo S."/>
            <person name="Nolan M."/>
            <person name="Ohm R."/>
            <person name="Pangilinan J."/>
            <person name="Park H.-J."/>
            <person name="Ramirez L."/>
            <person name="Alfaro M."/>
            <person name="Sun H."/>
            <person name="Tritt A."/>
            <person name="Yoshinaga Y."/>
            <person name="Zwiers L.-H."/>
            <person name="Turgeon B.G."/>
            <person name="Goodwin S.B."/>
            <person name="Spatafora J.W."/>
            <person name="Crous P.W."/>
            <person name="Grigoriev I.V."/>
        </authorList>
    </citation>
    <scope>NUCLEOTIDE SEQUENCE</scope>
    <source>
        <strain evidence="5">P77</strain>
    </source>
</reference>
<dbReference type="AlphaFoldDB" id="A0A6A5K9K2"/>
<feature type="region of interest" description="Disordered" evidence="3">
    <location>
        <begin position="1"/>
        <end position="21"/>
    </location>
</feature>
<protein>
    <recommendedName>
        <fullName evidence="4">Chromodomain-helicase-DNA-binding protein 1-like C-terminal domain-containing protein</fullName>
    </recommendedName>
</protein>
<proteinExistence type="predicted"/>
<dbReference type="Pfam" id="PF13907">
    <property type="entry name" value="CHD1-like_C"/>
    <property type="match status" value="1"/>
</dbReference>
<keyword evidence="6" id="KW-1185">Reference proteome</keyword>
<dbReference type="InterPro" id="IPR025260">
    <property type="entry name" value="CHD1-like_C"/>
</dbReference>
<gene>
    <name evidence="5" type="ORF">BDW02DRAFT_473704</name>
</gene>